<dbReference type="Ensembl" id="ENSABRT00000011145.1">
    <property type="protein sequence ID" value="ENSABRP00000007760.1"/>
    <property type="gene ID" value="ENSABRG00000007087.1"/>
</dbReference>
<feature type="signal peptide" evidence="8">
    <location>
        <begin position="1"/>
        <end position="21"/>
    </location>
</feature>
<dbReference type="GO" id="GO:0042119">
    <property type="term" value="P:neutrophil activation"/>
    <property type="evidence" value="ECO:0007669"/>
    <property type="project" value="TreeGrafter"/>
</dbReference>
<evidence type="ECO:0000256" key="4">
    <source>
        <dbReference type="ARBA" id="ARBA00022525"/>
    </source>
</evidence>
<evidence type="ECO:0000313" key="9">
    <source>
        <dbReference type="Ensembl" id="ENSABRP00000007760.1"/>
    </source>
</evidence>
<accession>A0A8B9BQ45</accession>
<keyword evidence="10" id="KW-1185">Reference proteome</keyword>
<dbReference type="InterPro" id="IPR009079">
    <property type="entry name" value="4_helix_cytokine-like_core"/>
</dbReference>
<dbReference type="GO" id="GO:0005125">
    <property type="term" value="F:cytokine activity"/>
    <property type="evidence" value="ECO:0007669"/>
    <property type="project" value="UniProtKB-KW"/>
</dbReference>
<dbReference type="PANTHER" id="PTHR14356">
    <property type="entry name" value="INTERLEUKIN-15-RELATED"/>
    <property type="match status" value="1"/>
</dbReference>
<name>A0A8B9BQ45_9AVES</name>
<comment type="subcellular location">
    <subcellularLocation>
        <location evidence="1">Secreted</location>
    </subcellularLocation>
</comment>
<dbReference type="GO" id="GO:0042102">
    <property type="term" value="P:positive regulation of T cell proliferation"/>
    <property type="evidence" value="ECO:0007669"/>
    <property type="project" value="TreeGrafter"/>
</dbReference>
<proteinExistence type="inferred from homology"/>
<dbReference type="GeneTree" id="ENSGT01030000235552"/>
<sequence length="141" mass="16287">MCKVLIFSCLSVVMLMTTAYGAPLSEKNDTLTTLIKDLEKLGTSMKKINLELYTPNEKQECSWQTLQCYLKEIVTLENEIEDEDEIEDENVFSVRNIEKNLQKLTDLIPPGTGCKICEANDKKEFPEFHRELTNFLRSMLK</sequence>
<dbReference type="AlphaFoldDB" id="A0A8B9BQ45"/>
<comment type="similarity">
    <text evidence="2 7">Belongs to the IL-15/IL-21 family.</text>
</comment>
<dbReference type="PANTHER" id="PTHR14356:SF3">
    <property type="entry name" value="INTERLEUKIN-15"/>
    <property type="match status" value="1"/>
</dbReference>
<dbReference type="GO" id="GO:0001819">
    <property type="term" value="P:positive regulation of cytokine production"/>
    <property type="evidence" value="ECO:0007669"/>
    <property type="project" value="TreeGrafter"/>
</dbReference>
<evidence type="ECO:0000256" key="5">
    <source>
        <dbReference type="ARBA" id="ARBA00022729"/>
    </source>
</evidence>
<keyword evidence="3 7" id="KW-0202">Cytokine</keyword>
<protein>
    <recommendedName>
        <fullName evidence="7">Interleukin</fullName>
    </recommendedName>
</protein>
<evidence type="ECO:0000256" key="6">
    <source>
        <dbReference type="ARBA" id="ARBA00023157"/>
    </source>
</evidence>
<dbReference type="SUPFAM" id="SSF47266">
    <property type="entry name" value="4-helical cytokines"/>
    <property type="match status" value="1"/>
</dbReference>
<dbReference type="Gene3D" id="1.20.1250.70">
    <property type="entry name" value="Interleukin-15/Interleukin-21"/>
    <property type="match status" value="1"/>
</dbReference>
<dbReference type="Pfam" id="PF02372">
    <property type="entry name" value="IL15"/>
    <property type="match status" value="1"/>
</dbReference>
<keyword evidence="5 8" id="KW-0732">Signal</keyword>
<dbReference type="GO" id="GO:0005615">
    <property type="term" value="C:extracellular space"/>
    <property type="evidence" value="ECO:0007669"/>
    <property type="project" value="UniProtKB-KW"/>
</dbReference>
<evidence type="ECO:0000256" key="3">
    <source>
        <dbReference type="ARBA" id="ARBA00022514"/>
    </source>
</evidence>
<dbReference type="GO" id="GO:0005126">
    <property type="term" value="F:cytokine receptor binding"/>
    <property type="evidence" value="ECO:0007669"/>
    <property type="project" value="InterPro"/>
</dbReference>
<evidence type="ECO:0000256" key="2">
    <source>
        <dbReference type="ARBA" id="ARBA00006050"/>
    </source>
</evidence>
<keyword evidence="4" id="KW-0964">Secreted</keyword>
<evidence type="ECO:0000313" key="10">
    <source>
        <dbReference type="Proteomes" id="UP000694426"/>
    </source>
</evidence>
<evidence type="ECO:0000256" key="1">
    <source>
        <dbReference type="ARBA" id="ARBA00004613"/>
    </source>
</evidence>
<dbReference type="Proteomes" id="UP000694426">
    <property type="component" value="Unplaced"/>
</dbReference>
<feature type="chain" id="PRO_5034435967" description="Interleukin" evidence="8">
    <location>
        <begin position="22"/>
        <end position="141"/>
    </location>
</feature>
<dbReference type="GO" id="GO:0006955">
    <property type="term" value="P:immune response"/>
    <property type="evidence" value="ECO:0007669"/>
    <property type="project" value="InterPro"/>
</dbReference>
<reference evidence="9" key="1">
    <citation type="submission" date="2025-08" db="UniProtKB">
        <authorList>
            <consortium name="Ensembl"/>
        </authorList>
    </citation>
    <scope>IDENTIFICATION</scope>
</reference>
<reference evidence="9" key="2">
    <citation type="submission" date="2025-09" db="UniProtKB">
        <authorList>
            <consortium name="Ensembl"/>
        </authorList>
    </citation>
    <scope>IDENTIFICATION</scope>
</reference>
<keyword evidence="6" id="KW-1015">Disulfide bond</keyword>
<evidence type="ECO:0000256" key="7">
    <source>
        <dbReference type="RuleBase" id="RU003453"/>
    </source>
</evidence>
<dbReference type="GO" id="GO:0050778">
    <property type="term" value="P:positive regulation of immune response"/>
    <property type="evidence" value="ECO:0007669"/>
    <property type="project" value="TreeGrafter"/>
</dbReference>
<dbReference type="InterPro" id="IPR003443">
    <property type="entry name" value="IL-15/IL-21_fam"/>
</dbReference>
<organism evidence="9 10">
    <name type="scientific">Anser brachyrhynchus</name>
    <name type="common">Pink-footed goose</name>
    <dbReference type="NCBI Taxonomy" id="132585"/>
    <lineage>
        <taxon>Eukaryota</taxon>
        <taxon>Metazoa</taxon>
        <taxon>Chordata</taxon>
        <taxon>Craniata</taxon>
        <taxon>Vertebrata</taxon>
        <taxon>Euteleostomi</taxon>
        <taxon>Archelosauria</taxon>
        <taxon>Archosauria</taxon>
        <taxon>Dinosauria</taxon>
        <taxon>Saurischia</taxon>
        <taxon>Theropoda</taxon>
        <taxon>Coelurosauria</taxon>
        <taxon>Aves</taxon>
        <taxon>Neognathae</taxon>
        <taxon>Galloanserae</taxon>
        <taxon>Anseriformes</taxon>
        <taxon>Anatidae</taxon>
        <taxon>Anserinae</taxon>
        <taxon>Anser</taxon>
    </lineage>
</organism>
<evidence type="ECO:0000256" key="8">
    <source>
        <dbReference type="SAM" id="SignalP"/>
    </source>
</evidence>